<evidence type="ECO:0000313" key="3">
    <source>
        <dbReference type="Proteomes" id="UP000003480"/>
    </source>
</evidence>
<dbReference type="InterPro" id="IPR050219">
    <property type="entry name" value="DnaG_primase"/>
</dbReference>
<feature type="domain" description="Peptidase S74" evidence="1">
    <location>
        <begin position="385"/>
        <end position="478"/>
    </location>
</feature>
<accession>I4G7R7</accession>
<dbReference type="GO" id="GO:0006269">
    <property type="term" value="P:DNA replication, synthesis of primer"/>
    <property type="evidence" value="ECO:0007669"/>
    <property type="project" value="TreeGrafter"/>
</dbReference>
<dbReference type="AlphaFoldDB" id="I4G7R7"/>
<evidence type="ECO:0000313" key="2">
    <source>
        <dbReference type="EMBL" id="CCI03978.1"/>
    </source>
</evidence>
<sequence length="497" mass="55918">MEHPPPIGSQILTIYDYTDEQGRLLFQVVRLQPKTFRQRRPDGRGGWLWNLEGVWPVLYRLPDVLNADTAIVFEGERDAETAVQLGLPAGWAATSSPFGSGQWRTQYSEALVGKRVLICPDTDRPGQLHLQQVGLALRDKATEIKVITLPPGVKDLTEWVEKGGQADQFALLIQQAKQFDELLPDLAIEEKRRVTWKKVAQEEPPPSHSQIVTTYDYTDEQGNLLFQVVRLHPKSFRERCPDGQGGWRWHLGGIRLVLYHLADVLEADTVLVLEGEKDADTARQLGLPVGWAATSNPLGPYQWREDYSEALRGKRVFLCLDTDRTGQRQLKKVGLALIGKAREIKVVNLPSDVKDLTEWVERGGDANQFALLLAQAIPFEYPRLDTELKQNIRPLEKALEKLMQLRGVIYEWKEPEKQGNLTGTQIGFLAQEVAAVFPEWVGDSSDGYKTLTIMGFEALTVEAFKELKAEQEALQARCQAIAVKMPELALISAILVE</sequence>
<comment type="caution">
    <text evidence="2">The sequence shown here is derived from an EMBL/GenBank/DDBJ whole genome shotgun (WGS) entry which is preliminary data.</text>
</comment>
<dbReference type="SUPFAM" id="SSF56731">
    <property type="entry name" value="DNA primase core"/>
    <property type="match status" value="2"/>
</dbReference>
<protein>
    <recommendedName>
        <fullName evidence="1">Peptidase S74 domain-containing protein</fullName>
    </recommendedName>
</protein>
<dbReference type="RefSeq" id="WP_002770379.1">
    <property type="nucleotide sequence ID" value="NZ_HE973005.1"/>
</dbReference>
<dbReference type="GO" id="GO:0005737">
    <property type="term" value="C:cytoplasm"/>
    <property type="evidence" value="ECO:0007669"/>
    <property type="project" value="TreeGrafter"/>
</dbReference>
<dbReference type="PANTHER" id="PTHR30313:SF2">
    <property type="entry name" value="DNA PRIMASE"/>
    <property type="match status" value="1"/>
</dbReference>
<dbReference type="Pfam" id="PF13884">
    <property type="entry name" value="Peptidase_S74"/>
    <property type="match status" value="1"/>
</dbReference>
<dbReference type="HOGENOM" id="CLU_548363_0_0_3"/>
<dbReference type="CDD" id="cd01029">
    <property type="entry name" value="TOPRIM_primases"/>
    <property type="match status" value="2"/>
</dbReference>
<dbReference type="EMBL" id="CAIJ01000471">
    <property type="protein sequence ID" value="CCI03978.1"/>
    <property type="molecule type" value="Genomic_DNA"/>
</dbReference>
<dbReference type="Proteomes" id="UP000003480">
    <property type="component" value="Unassembled WGS sequence"/>
</dbReference>
<dbReference type="Gene3D" id="3.40.1360.10">
    <property type="match status" value="2"/>
</dbReference>
<name>I4G7R7_MICAE</name>
<dbReference type="PANTHER" id="PTHR30313">
    <property type="entry name" value="DNA PRIMASE"/>
    <property type="match status" value="1"/>
</dbReference>
<dbReference type="InterPro" id="IPR030392">
    <property type="entry name" value="S74_ICA"/>
</dbReference>
<dbReference type="InterPro" id="IPR034154">
    <property type="entry name" value="TOPRIM_DnaG/twinkle"/>
</dbReference>
<reference evidence="2 3" key="1">
    <citation type="submission" date="2012-04" db="EMBL/GenBank/DDBJ databases">
        <authorList>
            <person name="Genoscope - CEA"/>
        </authorList>
    </citation>
    <scope>NUCLEOTIDE SEQUENCE [LARGE SCALE GENOMIC DNA]</scope>
    <source>
        <strain evidence="2 3">9443</strain>
    </source>
</reference>
<gene>
    <name evidence="2" type="ORF">MICAC_5220005</name>
</gene>
<proteinExistence type="predicted"/>
<evidence type="ECO:0000259" key="1">
    <source>
        <dbReference type="PROSITE" id="PS51688"/>
    </source>
</evidence>
<organism evidence="2 3">
    <name type="scientific">Microcystis aeruginosa PCC 9443</name>
    <dbReference type="NCBI Taxonomy" id="1160281"/>
    <lineage>
        <taxon>Bacteria</taxon>
        <taxon>Bacillati</taxon>
        <taxon>Cyanobacteriota</taxon>
        <taxon>Cyanophyceae</taxon>
        <taxon>Oscillatoriophycideae</taxon>
        <taxon>Chroococcales</taxon>
        <taxon>Microcystaceae</taxon>
        <taxon>Microcystis</taxon>
    </lineage>
</organism>
<dbReference type="PROSITE" id="PS51688">
    <property type="entry name" value="ICA"/>
    <property type="match status" value="1"/>
</dbReference>